<evidence type="ECO:0000256" key="2">
    <source>
        <dbReference type="PROSITE-ProRule" id="PRU00047"/>
    </source>
</evidence>
<dbReference type="GO" id="GO:0008270">
    <property type="term" value="F:zinc ion binding"/>
    <property type="evidence" value="ECO:0007669"/>
    <property type="project" value="UniProtKB-KW"/>
</dbReference>
<comment type="caution">
    <text evidence="4">The sequence shown here is derived from an EMBL/GenBank/DDBJ whole genome shotgun (WGS) entry which is preliminary data.</text>
</comment>
<dbReference type="PANTHER" id="PTHR35317">
    <property type="entry name" value="OS04G0629600 PROTEIN"/>
    <property type="match status" value="1"/>
</dbReference>
<evidence type="ECO:0000259" key="3">
    <source>
        <dbReference type="PROSITE" id="PS50158"/>
    </source>
</evidence>
<dbReference type="PANTHER" id="PTHR35317:SF29">
    <property type="entry name" value="CCHC-TYPE DOMAIN-CONTAINING PROTEIN"/>
    <property type="match status" value="1"/>
</dbReference>
<dbReference type="SMART" id="SM00343">
    <property type="entry name" value="ZnF_C2HC"/>
    <property type="match status" value="1"/>
</dbReference>
<dbReference type="EMBL" id="LUGG01000006">
    <property type="protein sequence ID" value="OBZ73762.1"/>
    <property type="molecule type" value="Genomic_DNA"/>
</dbReference>
<dbReference type="STRING" id="5627.A0A1C7MAB7"/>
<evidence type="ECO:0000313" key="4">
    <source>
        <dbReference type="EMBL" id="OBZ73762.1"/>
    </source>
</evidence>
<reference evidence="4 5" key="1">
    <citation type="submission" date="2016-03" db="EMBL/GenBank/DDBJ databases">
        <title>Whole genome sequencing of Grifola frondosa 9006-11.</title>
        <authorList>
            <person name="Min B."/>
            <person name="Park H."/>
            <person name="Kim J.-G."/>
            <person name="Cho H."/>
            <person name="Oh Y.-L."/>
            <person name="Kong W.-S."/>
            <person name="Choi I.-G."/>
        </authorList>
    </citation>
    <scope>NUCLEOTIDE SEQUENCE [LARGE SCALE GENOMIC DNA]</scope>
    <source>
        <strain evidence="4 5">9006-11</strain>
    </source>
</reference>
<proteinExistence type="predicted"/>
<keyword evidence="5" id="KW-1185">Reference proteome</keyword>
<keyword evidence="2" id="KW-0863">Zinc-finger</keyword>
<dbReference type="GO" id="GO:0003676">
    <property type="term" value="F:nucleic acid binding"/>
    <property type="evidence" value="ECO:0007669"/>
    <property type="project" value="InterPro"/>
</dbReference>
<organism evidence="4 5">
    <name type="scientific">Grifola frondosa</name>
    <name type="common">Maitake</name>
    <name type="synonym">Polyporus frondosus</name>
    <dbReference type="NCBI Taxonomy" id="5627"/>
    <lineage>
        <taxon>Eukaryota</taxon>
        <taxon>Fungi</taxon>
        <taxon>Dikarya</taxon>
        <taxon>Basidiomycota</taxon>
        <taxon>Agaricomycotina</taxon>
        <taxon>Agaricomycetes</taxon>
        <taxon>Polyporales</taxon>
        <taxon>Grifolaceae</taxon>
        <taxon>Grifola</taxon>
    </lineage>
</organism>
<sequence>MSDHADDPSRTSFPLLVEGNYAEWAIRMEAELIRKKLWDVVVMEVDTPEGLSVTETADWWQKLLDKRAKSRMAEARAEMVRRVSGGQLVHLVSRDPAICWETLAEVHRTHGFATRLALRRQFYRAMKGGGETMQAWISRVKEMAFRLKYAGVTVDDEDQILALTMGLDDSYDSFIISLDATPTAQLTLSHVITRMLNEEVRRNDAAGSGSVGKDEALVAAAVRVGGGHVVTSRKCFRCGEEGHIRAFCKAVPKKQEEDKAVAASLAVVSDGGFAF</sequence>
<dbReference type="OrthoDB" id="2799606at2759"/>
<dbReference type="AlphaFoldDB" id="A0A1C7MAB7"/>
<evidence type="ECO:0000313" key="5">
    <source>
        <dbReference type="Proteomes" id="UP000092993"/>
    </source>
</evidence>
<dbReference type="GO" id="GO:0006397">
    <property type="term" value="P:mRNA processing"/>
    <property type="evidence" value="ECO:0007669"/>
    <property type="project" value="UniProtKB-KW"/>
</dbReference>
<gene>
    <name evidence="4" type="ORF">A0H81_05816</name>
</gene>
<keyword evidence="1" id="KW-0507">mRNA processing</keyword>
<name>A0A1C7MAB7_GRIFR</name>
<keyword evidence="2" id="KW-0862">Zinc</keyword>
<evidence type="ECO:0000256" key="1">
    <source>
        <dbReference type="ARBA" id="ARBA00022664"/>
    </source>
</evidence>
<feature type="domain" description="CCHC-type" evidence="3">
    <location>
        <begin position="233"/>
        <end position="249"/>
    </location>
</feature>
<accession>A0A1C7MAB7</accession>
<dbReference type="Proteomes" id="UP000092993">
    <property type="component" value="Unassembled WGS sequence"/>
</dbReference>
<dbReference type="OMA" id="NESCERN"/>
<dbReference type="PROSITE" id="PS50158">
    <property type="entry name" value="ZF_CCHC"/>
    <property type="match status" value="1"/>
</dbReference>
<dbReference type="InterPro" id="IPR001878">
    <property type="entry name" value="Znf_CCHC"/>
</dbReference>
<protein>
    <recommendedName>
        <fullName evidence="3">CCHC-type domain-containing protein</fullName>
    </recommendedName>
</protein>
<dbReference type="Pfam" id="PF14223">
    <property type="entry name" value="Retrotran_gag_2"/>
    <property type="match status" value="1"/>
</dbReference>
<dbReference type="InterPro" id="IPR036875">
    <property type="entry name" value="Znf_CCHC_sf"/>
</dbReference>
<keyword evidence="2" id="KW-0479">Metal-binding</keyword>
<dbReference type="SUPFAM" id="SSF57756">
    <property type="entry name" value="Retrovirus zinc finger-like domains"/>
    <property type="match status" value="1"/>
</dbReference>